<dbReference type="EMBL" id="UINC01062527">
    <property type="protein sequence ID" value="SVB89240.1"/>
    <property type="molecule type" value="Genomic_DNA"/>
</dbReference>
<organism evidence="1">
    <name type="scientific">marine metagenome</name>
    <dbReference type="NCBI Taxonomy" id="408172"/>
    <lineage>
        <taxon>unclassified sequences</taxon>
        <taxon>metagenomes</taxon>
        <taxon>ecological metagenomes</taxon>
    </lineage>
</organism>
<gene>
    <name evidence="1" type="ORF">METZ01_LOCUS242094</name>
</gene>
<accession>A0A382HPN8</accession>
<name>A0A382HPN8_9ZZZZ</name>
<evidence type="ECO:0000313" key="1">
    <source>
        <dbReference type="EMBL" id="SVB89240.1"/>
    </source>
</evidence>
<dbReference type="AlphaFoldDB" id="A0A382HPN8"/>
<reference evidence="1" key="1">
    <citation type="submission" date="2018-05" db="EMBL/GenBank/DDBJ databases">
        <authorList>
            <person name="Lanie J.A."/>
            <person name="Ng W.-L."/>
            <person name="Kazmierczak K.M."/>
            <person name="Andrzejewski T.M."/>
            <person name="Davidsen T.M."/>
            <person name="Wayne K.J."/>
            <person name="Tettelin H."/>
            <person name="Glass J.I."/>
            <person name="Rusch D."/>
            <person name="Podicherti R."/>
            <person name="Tsui H.-C.T."/>
            <person name="Winkler M.E."/>
        </authorList>
    </citation>
    <scope>NUCLEOTIDE SEQUENCE</scope>
</reference>
<protein>
    <submittedName>
        <fullName evidence="1">Uncharacterized protein</fullName>
    </submittedName>
</protein>
<proteinExistence type="predicted"/>
<sequence>MFYDDDINITKRKTITNGKPYDFFIYDLMPIEKEFDETKKFGKGDTVISKCKEFTLLDYETGKKLEVKIRCSKRLDDAMEGLDPKPSRKIFRQCLKELENRGLTRAKK</sequence>